<reference evidence="2" key="1">
    <citation type="submission" date="2019-10" db="EMBL/GenBank/DDBJ databases">
        <title>Conservation and host-specific expression of non-tandemly repeated heterogenous ribosome RNA gene in arbuscular mycorrhizal fungi.</title>
        <authorList>
            <person name="Maeda T."/>
            <person name="Kobayashi Y."/>
            <person name="Nakagawa T."/>
            <person name="Ezawa T."/>
            <person name="Yamaguchi K."/>
            <person name="Bino T."/>
            <person name="Nishimoto Y."/>
            <person name="Shigenobu S."/>
            <person name="Kawaguchi M."/>
        </authorList>
    </citation>
    <scope>NUCLEOTIDE SEQUENCE</scope>
    <source>
        <strain evidence="2">HR1</strain>
    </source>
</reference>
<dbReference type="OrthoDB" id="2410986at2759"/>
<evidence type="ECO:0000256" key="1">
    <source>
        <dbReference type="SAM" id="MobiDB-lite"/>
    </source>
</evidence>
<feature type="region of interest" description="Disordered" evidence="1">
    <location>
        <begin position="395"/>
        <end position="425"/>
    </location>
</feature>
<accession>A0A8H3LGP6</accession>
<dbReference type="EMBL" id="BLAL01000176">
    <property type="protein sequence ID" value="GES88197.1"/>
    <property type="molecule type" value="Genomic_DNA"/>
</dbReference>
<sequence length="468" mass="53942">MESSLVLVREQAEQSQETLYQGLLSFLHRMARLWIHIENEPRAEKFIVARENPELDEIDLNDISPQLCAIETLKNVQPSKLDFFRYGDRITPLPPDTLINTLNTTGTDPLVVRYPLSDSQVVVRCNLSTSWFKEIYPHNSGLCQDKKKSEEIEIKNEFALNKVVGKITPSEGSDERAISLSIRIRGKKAYGDWEIGEVLKKFLHQEGSSIADVRKFKIDELQDPDPSITREEFKLLIDELEKKKSVKHVQSIEERLELKAEEWLDGTYGYGPTDYAVYVESIIALVAEVKKEDFEKGAAQNIVQMCSAVEALTRKRRIDEINDDDGNIPILMYGIVTNALQWYFIRWAGSPEDPIVEVSGPHQCEFDSEHMEQAKKIVGYITSILIQQVRGLEDDSSRPRINKRRQKRDYENEDGVQGADDANKQMIKESIKKFEDYQKKRGELRKTITDKKLYEQECSKLEKKYMGD</sequence>
<gene>
    <name evidence="2" type="ORF">RCL2_001516700</name>
</gene>
<protein>
    <submittedName>
        <fullName evidence="2">Uncharacterized protein</fullName>
    </submittedName>
</protein>
<dbReference type="Proteomes" id="UP000615446">
    <property type="component" value="Unassembled WGS sequence"/>
</dbReference>
<comment type="caution">
    <text evidence="2">The sequence shown here is derived from an EMBL/GenBank/DDBJ whole genome shotgun (WGS) entry which is preliminary data.</text>
</comment>
<name>A0A8H3LGP6_9GLOM</name>
<organism evidence="2 3">
    <name type="scientific">Rhizophagus clarus</name>
    <dbReference type="NCBI Taxonomy" id="94130"/>
    <lineage>
        <taxon>Eukaryota</taxon>
        <taxon>Fungi</taxon>
        <taxon>Fungi incertae sedis</taxon>
        <taxon>Mucoromycota</taxon>
        <taxon>Glomeromycotina</taxon>
        <taxon>Glomeromycetes</taxon>
        <taxon>Glomerales</taxon>
        <taxon>Glomeraceae</taxon>
        <taxon>Rhizophagus</taxon>
    </lineage>
</organism>
<evidence type="ECO:0000313" key="3">
    <source>
        <dbReference type="Proteomes" id="UP000615446"/>
    </source>
</evidence>
<evidence type="ECO:0000313" key="2">
    <source>
        <dbReference type="EMBL" id="GES88197.1"/>
    </source>
</evidence>
<dbReference type="AlphaFoldDB" id="A0A8H3LGP6"/>
<proteinExistence type="predicted"/>